<keyword evidence="9" id="KW-1185">Reference proteome</keyword>
<dbReference type="GO" id="GO:0016705">
    <property type="term" value="F:oxidoreductase activity, acting on paired donors, with incorporation or reduction of molecular oxygen"/>
    <property type="evidence" value="ECO:0007669"/>
    <property type="project" value="InterPro"/>
</dbReference>
<organism evidence="8 9">
    <name type="scientific">Paenibacillus flagellatus</name>
    <dbReference type="NCBI Taxonomy" id="2211139"/>
    <lineage>
        <taxon>Bacteria</taxon>
        <taxon>Bacillati</taxon>
        <taxon>Bacillota</taxon>
        <taxon>Bacilli</taxon>
        <taxon>Bacillales</taxon>
        <taxon>Paenibacillaceae</taxon>
        <taxon>Paenibacillus</taxon>
    </lineage>
</organism>
<dbReference type="AlphaFoldDB" id="A0A2V5K1Q9"/>
<dbReference type="GO" id="GO:0020037">
    <property type="term" value="F:heme binding"/>
    <property type="evidence" value="ECO:0007669"/>
    <property type="project" value="InterPro"/>
</dbReference>
<evidence type="ECO:0000256" key="1">
    <source>
        <dbReference type="ARBA" id="ARBA00010617"/>
    </source>
</evidence>
<dbReference type="InterPro" id="IPR002397">
    <property type="entry name" value="Cyt_P450_B"/>
</dbReference>
<dbReference type="PANTHER" id="PTHR46696:SF1">
    <property type="entry name" value="CYTOCHROME P450 YJIB-RELATED"/>
    <property type="match status" value="1"/>
</dbReference>
<gene>
    <name evidence="8" type="ORF">DLM86_19040</name>
</gene>
<accession>A0A2V5K1Q9</accession>
<keyword evidence="4 7" id="KW-0560">Oxidoreductase</keyword>
<dbReference type="Gene3D" id="1.10.630.10">
    <property type="entry name" value="Cytochrome P450"/>
    <property type="match status" value="1"/>
</dbReference>
<comment type="caution">
    <text evidence="8">The sequence shown here is derived from an EMBL/GenBank/DDBJ whole genome shotgun (WGS) entry which is preliminary data.</text>
</comment>
<dbReference type="InterPro" id="IPR036396">
    <property type="entry name" value="Cyt_P450_sf"/>
</dbReference>
<comment type="similarity">
    <text evidence="1 7">Belongs to the cytochrome P450 family.</text>
</comment>
<dbReference type="OrthoDB" id="9801155at2"/>
<dbReference type="GO" id="GO:0005506">
    <property type="term" value="F:iron ion binding"/>
    <property type="evidence" value="ECO:0007669"/>
    <property type="project" value="InterPro"/>
</dbReference>
<evidence type="ECO:0000256" key="2">
    <source>
        <dbReference type="ARBA" id="ARBA00022617"/>
    </source>
</evidence>
<protein>
    <submittedName>
        <fullName evidence="8">Cytochrome P450</fullName>
    </submittedName>
</protein>
<dbReference type="CDD" id="cd11032">
    <property type="entry name" value="P450_EryK-like"/>
    <property type="match status" value="1"/>
</dbReference>
<evidence type="ECO:0000256" key="3">
    <source>
        <dbReference type="ARBA" id="ARBA00022723"/>
    </source>
</evidence>
<sequence length="368" mass="41574">MLKAPVSFHPQYGAYLVFRFDEVRRVFGDPDTFSSAVYDGLSEELAFSDQIQGMDPPRHTQLRALAAHAFTRRSVAELEPRIRQTAHDLLDQVKDREEFDFVRGFAIPLPIAVISDMLGVPKEDYDTFKEWSDLITEMSERLLTGLPDDPKHVEAIREMRAYFQRLLEERRANPREDLVSQLAAAEIDGRRLTPLEASNFCLLLLVAGNETTTNLLVNAVRTFAEHPEQWELLRSSPDLIPKAVEEVMRYRTSVQLMYRVVKKEVELGGAQMKPGDRVVVFMGAANRDPAKYDRPDVFDITRTPSPHLTFGHGIHQCLGAPLARIEVAAALEAMASRISKLQIPDEAELVPLNNFNMLGLQKLPLVLA</sequence>
<dbReference type="Proteomes" id="UP000247476">
    <property type="component" value="Unassembled WGS sequence"/>
</dbReference>
<evidence type="ECO:0000256" key="5">
    <source>
        <dbReference type="ARBA" id="ARBA00023004"/>
    </source>
</evidence>
<proteinExistence type="inferred from homology"/>
<evidence type="ECO:0000313" key="8">
    <source>
        <dbReference type="EMBL" id="PYI53185.1"/>
    </source>
</evidence>
<evidence type="ECO:0000313" key="9">
    <source>
        <dbReference type="Proteomes" id="UP000247476"/>
    </source>
</evidence>
<dbReference type="Pfam" id="PF00067">
    <property type="entry name" value="p450"/>
    <property type="match status" value="2"/>
</dbReference>
<dbReference type="PRINTS" id="PR00359">
    <property type="entry name" value="BP450"/>
</dbReference>
<dbReference type="InterPro" id="IPR017972">
    <property type="entry name" value="Cyt_P450_CS"/>
</dbReference>
<evidence type="ECO:0000256" key="6">
    <source>
        <dbReference type="ARBA" id="ARBA00023033"/>
    </source>
</evidence>
<evidence type="ECO:0000256" key="7">
    <source>
        <dbReference type="RuleBase" id="RU000461"/>
    </source>
</evidence>
<dbReference type="GO" id="GO:0004497">
    <property type="term" value="F:monooxygenase activity"/>
    <property type="evidence" value="ECO:0007669"/>
    <property type="project" value="UniProtKB-KW"/>
</dbReference>
<name>A0A2V5K1Q9_9BACL</name>
<dbReference type="PANTHER" id="PTHR46696">
    <property type="entry name" value="P450, PUTATIVE (EUROFUNG)-RELATED"/>
    <property type="match status" value="1"/>
</dbReference>
<keyword evidence="5 7" id="KW-0408">Iron</keyword>
<evidence type="ECO:0000256" key="4">
    <source>
        <dbReference type="ARBA" id="ARBA00023002"/>
    </source>
</evidence>
<reference evidence="8 9" key="1">
    <citation type="submission" date="2018-05" db="EMBL/GenBank/DDBJ databases">
        <title>Paenibacillus flagellatus sp. nov., isolated from selenium mineral soil.</title>
        <authorList>
            <person name="Dai X."/>
        </authorList>
    </citation>
    <scope>NUCLEOTIDE SEQUENCE [LARGE SCALE GENOMIC DNA]</scope>
    <source>
        <strain evidence="8 9">DXL2</strain>
    </source>
</reference>
<dbReference type="SUPFAM" id="SSF48264">
    <property type="entry name" value="Cytochrome P450"/>
    <property type="match status" value="1"/>
</dbReference>
<dbReference type="EMBL" id="QJVJ01000008">
    <property type="protein sequence ID" value="PYI53185.1"/>
    <property type="molecule type" value="Genomic_DNA"/>
</dbReference>
<keyword evidence="2 7" id="KW-0349">Heme</keyword>
<dbReference type="FunFam" id="1.10.630.10:FF:000018">
    <property type="entry name" value="Cytochrome P450 monooxygenase"/>
    <property type="match status" value="1"/>
</dbReference>
<dbReference type="InterPro" id="IPR001128">
    <property type="entry name" value="Cyt_P450"/>
</dbReference>
<dbReference type="PROSITE" id="PS00086">
    <property type="entry name" value="CYTOCHROME_P450"/>
    <property type="match status" value="1"/>
</dbReference>
<keyword evidence="6 7" id="KW-0503">Monooxygenase</keyword>
<keyword evidence="3 7" id="KW-0479">Metal-binding</keyword>